<dbReference type="InterPro" id="IPR013083">
    <property type="entry name" value="Znf_RING/FYVE/PHD"/>
</dbReference>
<evidence type="ECO:0000256" key="3">
    <source>
        <dbReference type="ARBA" id="ARBA00022833"/>
    </source>
</evidence>
<proteinExistence type="predicted"/>
<dbReference type="InterPro" id="IPR000253">
    <property type="entry name" value="FHA_dom"/>
</dbReference>
<dbReference type="EMBL" id="JASFZW010000002">
    <property type="protein sequence ID" value="KAK2079561.1"/>
    <property type="molecule type" value="Genomic_DNA"/>
</dbReference>
<dbReference type="InterPro" id="IPR018957">
    <property type="entry name" value="Znf_C3HC4_RING-type"/>
</dbReference>
<dbReference type="SUPFAM" id="SSF49879">
    <property type="entry name" value="SMAD/FHA domain"/>
    <property type="match status" value="1"/>
</dbReference>
<dbReference type="Gene3D" id="3.30.40.10">
    <property type="entry name" value="Zinc/RING finger domain, C3HC4 (zinc finger)"/>
    <property type="match status" value="1"/>
</dbReference>
<dbReference type="PROSITE" id="PS50089">
    <property type="entry name" value="ZF_RING_2"/>
    <property type="match status" value="1"/>
</dbReference>
<dbReference type="PROSITE" id="PS50064">
    <property type="entry name" value="ZF_PARP_2"/>
    <property type="match status" value="1"/>
</dbReference>
<sequence length="330" mass="34930">MEVTAVVECLRSLSAQHRSADLFQLTSTGLFIMDLGSRHGTFADEQRLRPREWRCVFDGETISFGGPKMIKINGSMIPNPWAFCVRLRSENDPPQPALGTWQSTPERRNACFVSPSQRAASLPAAAATPASSGTGRASFLRASPELSTAGGLGSPFEDLLAVPHVLNPCGHSHCGLCLAEWFKATPEGSRPRCPTCRAECTATPGPSSLAIQHVLARPRAGQTPRSSILSYVGVTSVSVDYTPAGSAARCERCGQVLPEHSLRIGAATLSAHGGAIAGAHRKLYHRDCAPESVWAAAREGGILNLSRVSRADQAALRQRLGGAVGDAPST</sequence>
<dbReference type="Proteomes" id="UP001255856">
    <property type="component" value="Unassembled WGS sequence"/>
</dbReference>
<evidence type="ECO:0000313" key="8">
    <source>
        <dbReference type="Proteomes" id="UP001255856"/>
    </source>
</evidence>
<keyword evidence="3" id="KW-0862">Zinc</keyword>
<protein>
    <recommendedName>
        <fullName evidence="9">RING-type domain-containing protein</fullName>
    </recommendedName>
</protein>
<evidence type="ECO:0000256" key="1">
    <source>
        <dbReference type="ARBA" id="ARBA00022723"/>
    </source>
</evidence>
<dbReference type="InterPro" id="IPR008984">
    <property type="entry name" value="SMAD_FHA_dom_sf"/>
</dbReference>
<evidence type="ECO:0000256" key="4">
    <source>
        <dbReference type="PROSITE-ProRule" id="PRU00175"/>
    </source>
</evidence>
<dbReference type="InterPro" id="IPR001510">
    <property type="entry name" value="Znf_PARP"/>
</dbReference>
<evidence type="ECO:0000256" key="2">
    <source>
        <dbReference type="ARBA" id="ARBA00022771"/>
    </source>
</evidence>
<comment type="caution">
    <text evidence="7">The sequence shown here is derived from an EMBL/GenBank/DDBJ whole genome shotgun (WGS) entry which is preliminary data.</text>
</comment>
<evidence type="ECO:0000259" key="6">
    <source>
        <dbReference type="PROSITE" id="PS50089"/>
    </source>
</evidence>
<organism evidence="7 8">
    <name type="scientific">Prototheca wickerhamii</name>
    <dbReference type="NCBI Taxonomy" id="3111"/>
    <lineage>
        <taxon>Eukaryota</taxon>
        <taxon>Viridiplantae</taxon>
        <taxon>Chlorophyta</taxon>
        <taxon>core chlorophytes</taxon>
        <taxon>Trebouxiophyceae</taxon>
        <taxon>Chlorellales</taxon>
        <taxon>Chlorellaceae</taxon>
        <taxon>Prototheca</taxon>
    </lineage>
</organism>
<dbReference type="GO" id="GO:0003677">
    <property type="term" value="F:DNA binding"/>
    <property type="evidence" value="ECO:0007669"/>
    <property type="project" value="InterPro"/>
</dbReference>
<reference evidence="7" key="1">
    <citation type="submission" date="2021-01" db="EMBL/GenBank/DDBJ databases">
        <authorList>
            <person name="Eckstrom K.M.E."/>
        </authorList>
    </citation>
    <scope>NUCLEOTIDE SEQUENCE</scope>
    <source>
        <strain evidence="7">UVCC 0001</strain>
    </source>
</reference>
<dbReference type="GO" id="GO:0008270">
    <property type="term" value="F:zinc ion binding"/>
    <property type="evidence" value="ECO:0007669"/>
    <property type="project" value="UniProtKB-KW"/>
</dbReference>
<keyword evidence="2 4" id="KW-0863">Zinc-finger</keyword>
<dbReference type="InterPro" id="IPR001841">
    <property type="entry name" value="Znf_RING"/>
</dbReference>
<accession>A0AAD9MNT9</accession>
<dbReference type="AlphaFoldDB" id="A0AAD9MNT9"/>
<evidence type="ECO:0000313" key="7">
    <source>
        <dbReference type="EMBL" id="KAK2079561.1"/>
    </source>
</evidence>
<name>A0AAD9MNT9_PROWI</name>
<evidence type="ECO:0000259" key="5">
    <source>
        <dbReference type="PROSITE" id="PS50064"/>
    </source>
</evidence>
<keyword evidence="8" id="KW-1185">Reference proteome</keyword>
<dbReference type="Pfam" id="PF00498">
    <property type="entry name" value="FHA"/>
    <property type="match status" value="1"/>
</dbReference>
<dbReference type="SUPFAM" id="SSF57850">
    <property type="entry name" value="RING/U-box"/>
    <property type="match status" value="1"/>
</dbReference>
<dbReference type="Gene3D" id="2.60.200.20">
    <property type="match status" value="1"/>
</dbReference>
<feature type="domain" description="PARP-type" evidence="5">
    <location>
        <begin position="248"/>
        <end position="320"/>
    </location>
</feature>
<dbReference type="Pfam" id="PF00097">
    <property type="entry name" value="zf-C3HC4"/>
    <property type="match status" value="1"/>
</dbReference>
<gene>
    <name evidence="7" type="ORF">QBZ16_001955</name>
</gene>
<evidence type="ECO:0008006" key="9">
    <source>
        <dbReference type="Google" id="ProtNLM"/>
    </source>
</evidence>
<feature type="domain" description="RING-type" evidence="6">
    <location>
        <begin position="168"/>
        <end position="197"/>
    </location>
</feature>
<keyword evidence="1" id="KW-0479">Metal-binding</keyword>